<dbReference type="PROSITE" id="PS51186">
    <property type="entry name" value="GNAT"/>
    <property type="match status" value="1"/>
</dbReference>
<dbReference type="Proteomes" id="UP000295172">
    <property type="component" value="Unassembled WGS sequence"/>
</dbReference>
<sequence length="192" mass="21172">MAVITESDRLVVREWTEADADAALAIFGSIEVARWLSPAMHQVPNKATMRLLLRAWIEAGRSLVPPAGRWAVVSKADGEVVGGLTLGLLPPYEEDFEIGWQLKPAAWGRGFATEASHALMHWAFATGTIDELYAVARPQNLRACATARRLGMEWVGETDKYYGLAMQVYRIRAAELDVAPLPERPSAIDRTV</sequence>
<organism evidence="2 3">
    <name type="scientific">Kribbella turkmenica</name>
    <dbReference type="NCBI Taxonomy" id="2530375"/>
    <lineage>
        <taxon>Bacteria</taxon>
        <taxon>Bacillati</taxon>
        <taxon>Actinomycetota</taxon>
        <taxon>Actinomycetes</taxon>
        <taxon>Propionibacteriales</taxon>
        <taxon>Kribbellaceae</taxon>
        <taxon>Kribbella</taxon>
    </lineage>
</organism>
<dbReference type="Pfam" id="PF13302">
    <property type="entry name" value="Acetyltransf_3"/>
    <property type="match status" value="1"/>
</dbReference>
<dbReference type="AlphaFoldDB" id="A0A4R4WIL8"/>
<evidence type="ECO:0000259" key="1">
    <source>
        <dbReference type="PROSITE" id="PS51186"/>
    </source>
</evidence>
<evidence type="ECO:0000313" key="3">
    <source>
        <dbReference type="Proteomes" id="UP000295172"/>
    </source>
</evidence>
<evidence type="ECO:0000313" key="2">
    <source>
        <dbReference type="EMBL" id="TDD15425.1"/>
    </source>
</evidence>
<dbReference type="EMBL" id="SMKR01000201">
    <property type="protein sequence ID" value="TDD15425.1"/>
    <property type="molecule type" value="Genomic_DNA"/>
</dbReference>
<dbReference type="OrthoDB" id="3533156at2"/>
<keyword evidence="3" id="KW-1185">Reference proteome</keyword>
<dbReference type="PANTHER" id="PTHR43792:SF1">
    <property type="entry name" value="N-ACETYLTRANSFERASE DOMAIN-CONTAINING PROTEIN"/>
    <property type="match status" value="1"/>
</dbReference>
<proteinExistence type="predicted"/>
<dbReference type="RefSeq" id="WP_132326693.1">
    <property type="nucleotide sequence ID" value="NZ_SMKR01000201.1"/>
</dbReference>
<feature type="domain" description="N-acetyltransferase" evidence="1">
    <location>
        <begin position="10"/>
        <end position="171"/>
    </location>
</feature>
<dbReference type="InterPro" id="IPR000182">
    <property type="entry name" value="GNAT_dom"/>
</dbReference>
<dbReference type="GO" id="GO:0016747">
    <property type="term" value="F:acyltransferase activity, transferring groups other than amino-acyl groups"/>
    <property type="evidence" value="ECO:0007669"/>
    <property type="project" value="InterPro"/>
</dbReference>
<keyword evidence="2" id="KW-0808">Transferase</keyword>
<dbReference type="InterPro" id="IPR051531">
    <property type="entry name" value="N-acetyltransferase"/>
</dbReference>
<name>A0A4R4WIL8_9ACTN</name>
<protein>
    <submittedName>
        <fullName evidence="2">N-acetyltransferase</fullName>
    </submittedName>
</protein>
<dbReference type="InterPro" id="IPR016181">
    <property type="entry name" value="Acyl_CoA_acyltransferase"/>
</dbReference>
<dbReference type="SUPFAM" id="SSF55729">
    <property type="entry name" value="Acyl-CoA N-acyltransferases (Nat)"/>
    <property type="match status" value="1"/>
</dbReference>
<reference evidence="2 3" key="1">
    <citation type="submission" date="2019-02" db="EMBL/GenBank/DDBJ databases">
        <title>Draft genome sequences of novel Actinobacteria.</title>
        <authorList>
            <person name="Sahin N."/>
            <person name="Ay H."/>
            <person name="Saygin H."/>
        </authorList>
    </citation>
    <scope>NUCLEOTIDE SEQUENCE [LARGE SCALE GENOMIC DNA]</scope>
    <source>
        <strain evidence="2 3">16K104</strain>
    </source>
</reference>
<accession>A0A4R4WIL8</accession>
<dbReference type="Gene3D" id="3.40.630.30">
    <property type="match status" value="1"/>
</dbReference>
<gene>
    <name evidence="2" type="ORF">E1218_31495</name>
</gene>
<comment type="caution">
    <text evidence="2">The sequence shown here is derived from an EMBL/GenBank/DDBJ whole genome shotgun (WGS) entry which is preliminary data.</text>
</comment>
<dbReference type="PANTHER" id="PTHR43792">
    <property type="entry name" value="GNAT FAMILY, PUTATIVE (AFU_ORTHOLOGUE AFUA_3G00765)-RELATED-RELATED"/>
    <property type="match status" value="1"/>
</dbReference>